<evidence type="ECO:0000256" key="2">
    <source>
        <dbReference type="PROSITE-ProRule" id="PRU00504"/>
    </source>
</evidence>
<feature type="region of interest" description="Disordered" evidence="3">
    <location>
        <begin position="1215"/>
        <end position="1240"/>
    </location>
</feature>
<feature type="compositionally biased region" description="Polar residues" evidence="3">
    <location>
        <begin position="695"/>
        <end position="711"/>
    </location>
</feature>
<feature type="repeat" description="NHL" evidence="2">
    <location>
        <begin position="416"/>
        <end position="452"/>
    </location>
</feature>
<dbReference type="SUPFAM" id="SSF101898">
    <property type="entry name" value="NHL repeat"/>
    <property type="match status" value="1"/>
</dbReference>
<dbReference type="Proteomes" id="UP001589619">
    <property type="component" value="Unassembled WGS sequence"/>
</dbReference>
<accession>A0ABV5VWG4</accession>
<dbReference type="PROSITE" id="PS50853">
    <property type="entry name" value="FN3"/>
    <property type="match status" value="10"/>
</dbReference>
<feature type="domain" description="Fibronectin type-III" evidence="5">
    <location>
        <begin position="600"/>
        <end position="689"/>
    </location>
</feature>
<feature type="compositionally biased region" description="Low complexity" evidence="3">
    <location>
        <begin position="1517"/>
        <end position="1535"/>
    </location>
</feature>
<feature type="repeat" description="NHL" evidence="2">
    <location>
        <begin position="45"/>
        <end position="77"/>
    </location>
</feature>
<dbReference type="InterPro" id="IPR003961">
    <property type="entry name" value="FN3_dom"/>
</dbReference>
<dbReference type="PANTHER" id="PTHR13817:SF73">
    <property type="entry name" value="FIBRONECTIN TYPE-III DOMAIN-CONTAINING PROTEIN"/>
    <property type="match status" value="1"/>
</dbReference>
<feature type="domain" description="Fibronectin type-III" evidence="5">
    <location>
        <begin position="1419"/>
        <end position="1505"/>
    </location>
</feature>
<feature type="domain" description="Fibronectin type-III" evidence="5">
    <location>
        <begin position="1325"/>
        <end position="1418"/>
    </location>
</feature>
<feature type="compositionally biased region" description="Low complexity" evidence="3">
    <location>
        <begin position="1219"/>
        <end position="1229"/>
    </location>
</feature>
<evidence type="ECO:0000256" key="3">
    <source>
        <dbReference type="SAM" id="MobiDB-lite"/>
    </source>
</evidence>
<dbReference type="Pfam" id="PF00395">
    <property type="entry name" value="SLH"/>
    <property type="match status" value="3"/>
</dbReference>
<dbReference type="InterPro" id="IPR001119">
    <property type="entry name" value="SLH_dom"/>
</dbReference>
<feature type="signal peptide" evidence="4">
    <location>
        <begin position="1"/>
        <end position="26"/>
    </location>
</feature>
<reference evidence="7 8" key="1">
    <citation type="submission" date="2024-09" db="EMBL/GenBank/DDBJ databases">
        <authorList>
            <person name="Sun Q."/>
            <person name="Mori K."/>
        </authorList>
    </citation>
    <scope>NUCLEOTIDE SEQUENCE [LARGE SCALE GENOMIC DNA]</scope>
    <source>
        <strain evidence="7 8">JCM 12520</strain>
    </source>
</reference>
<feature type="compositionally biased region" description="Polar residues" evidence="3">
    <location>
        <begin position="674"/>
        <end position="687"/>
    </location>
</feature>
<evidence type="ECO:0000313" key="7">
    <source>
        <dbReference type="EMBL" id="MFB9752659.1"/>
    </source>
</evidence>
<proteinExistence type="predicted"/>
<feature type="domain" description="Fibronectin type-III" evidence="5">
    <location>
        <begin position="967"/>
        <end position="1052"/>
    </location>
</feature>
<feature type="domain" description="SLH" evidence="6">
    <location>
        <begin position="1822"/>
        <end position="1885"/>
    </location>
</feature>
<dbReference type="SUPFAM" id="SSF49265">
    <property type="entry name" value="Fibronectin type III"/>
    <property type="match status" value="7"/>
</dbReference>
<dbReference type="InterPro" id="IPR050964">
    <property type="entry name" value="Striated_Muscle_Regulatory"/>
</dbReference>
<feature type="domain" description="Fibronectin type-III" evidence="5">
    <location>
        <begin position="1053"/>
        <end position="1142"/>
    </location>
</feature>
<feature type="repeat" description="NHL" evidence="2">
    <location>
        <begin position="511"/>
        <end position="549"/>
    </location>
</feature>
<dbReference type="PROSITE" id="PS51272">
    <property type="entry name" value="SLH"/>
    <property type="match status" value="3"/>
</dbReference>
<feature type="repeat" description="NHL" evidence="2">
    <location>
        <begin position="317"/>
        <end position="356"/>
    </location>
</feature>
<dbReference type="Gene3D" id="2.60.40.10">
    <property type="entry name" value="Immunoglobulins"/>
    <property type="match status" value="10"/>
</dbReference>
<keyword evidence="4" id="KW-0732">Signal</keyword>
<gene>
    <name evidence="7" type="ORF">ACFFNY_13915</name>
</gene>
<organism evidence="7 8">
    <name type="scientific">Paenibacillus hodogayensis</name>
    <dbReference type="NCBI Taxonomy" id="279208"/>
    <lineage>
        <taxon>Bacteria</taxon>
        <taxon>Bacillati</taxon>
        <taxon>Bacillota</taxon>
        <taxon>Bacilli</taxon>
        <taxon>Bacillales</taxon>
        <taxon>Paenibacillaceae</taxon>
        <taxon>Paenibacillus</taxon>
    </lineage>
</organism>
<dbReference type="SUPFAM" id="SSF63829">
    <property type="entry name" value="Calcium-dependent phosphotriesterase"/>
    <property type="match status" value="2"/>
</dbReference>
<evidence type="ECO:0000256" key="4">
    <source>
        <dbReference type="SAM" id="SignalP"/>
    </source>
</evidence>
<comment type="caution">
    <text evidence="7">The sequence shown here is derived from an EMBL/GenBank/DDBJ whole genome shotgun (WGS) entry which is preliminary data.</text>
</comment>
<keyword evidence="1" id="KW-0677">Repeat</keyword>
<feature type="domain" description="SLH" evidence="6">
    <location>
        <begin position="1762"/>
        <end position="1821"/>
    </location>
</feature>
<dbReference type="InterPro" id="IPR013783">
    <property type="entry name" value="Ig-like_fold"/>
</dbReference>
<dbReference type="InterPro" id="IPR036116">
    <property type="entry name" value="FN3_sf"/>
</dbReference>
<feature type="domain" description="Fibronectin type-III" evidence="5">
    <location>
        <begin position="1236"/>
        <end position="1324"/>
    </location>
</feature>
<feature type="domain" description="Fibronectin type-III" evidence="5">
    <location>
        <begin position="786"/>
        <end position="872"/>
    </location>
</feature>
<dbReference type="EMBL" id="JBHMAG010000012">
    <property type="protein sequence ID" value="MFB9752659.1"/>
    <property type="molecule type" value="Genomic_DNA"/>
</dbReference>
<feature type="domain" description="Fibronectin type-III" evidence="5">
    <location>
        <begin position="1143"/>
        <end position="1233"/>
    </location>
</feature>
<evidence type="ECO:0000256" key="1">
    <source>
        <dbReference type="ARBA" id="ARBA00022737"/>
    </source>
</evidence>
<dbReference type="Pfam" id="PF01436">
    <property type="entry name" value="NHL"/>
    <property type="match status" value="10"/>
</dbReference>
<feature type="repeat" description="NHL" evidence="2">
    <location>
        <begin position="465"/>
        <end position="503"/>
    </location>
</feature>
<dbReference type="Pfam" id="PF00041">
    <property type="entry name" value="fn3"/>
    <property type="match status" value="9"/>
</dbReference>
<feature type="domain" description="Fibronectin type-III" evidence="5">
    <location>
        <begin position="876"/>
        <end position="965"/>
    </location>
</feature>
<feature type="repeat" description="NHL" evidence="2">
    <location>
        <begin position="221"/>
        <end position="253"/>
    </location>
</feature>
<dbReference type="PROSITE" id="PS51125">
    <property type="entry name" value="NHL"/>
    <property type="match status" value="10"/>
</dbReference>
<dbReference type="InterPro" id="IPR011042">
    <property type="entry name" value="6-blade_b-propeller_TolB-like"/>
</dbReference>
<evidence type="ECO:0000259" key="5">
    <source>
        <dbReference type="PROSITE" id="PS50853"/>
    </source>
</evidence>
<feature type="compositionally biased region" description="Polar residues" evidence="3">
    <location>
        <begin position="788"/>
        <end position="798"/>
    </location>
</feature>
<feature type="domain" description="SLH" evidence="6">
    <location>
        <begin position="1893"/>
        <end position="1952"/>
    </location>
</feature>
<evidence type="ECO:0000313" key="8">
    <source>
        <dbReference type="Proteomes" id="UP001589619"/>
    </source>
</evidence>
<evidence type="ECO:0000259" key="6">
    <source>
        <dbReference type="PROSITE" id="PS51272"/>
    </source>
</evidence>
<keyword evidence="8" id="KW-1185">Reference proteome</keyword>
<feature type="repeat" description="NHL" evidence="2">
    <location>
        <begin position="263"/>
        <end position="306"/>
    </location>
</feature>
<feature type="repeat" description="NHL" evidence="2">
    <location>
        <begin position="359"/>
        <end position="401"/>
    </location>
</feature>
<feature type="region of interest" description="Disordered" evidence="3">
    <location>
        <begin position="1493"/>
        <end position="1541"/>
    </location>
</feature>
<dbReference type="CDD" id="cd05819">
    <property type="entry name" value="NHL"/>
    <property type="match status" value="1"/>
</dbReference>
<feature type="region of interest" description="Disordered" evidence="3">
    <location>
        <begin position="770"/>
        <end position="798"/>
    </location>
</feature>
<feature type="compositionally biased region" description="Polar residues" evidence="3">
    <location>
        <begin position="1495"/>
        <end position="1504"/>
    </location>
</feature>
<feature type="repeat" description="NHL" evidence="2">
    <location>
        <begin position="169"/>
        <end position="211"/>
    </location>
</feature>
<feature type="domain" description="Fibronectin type-III" evidence="5">
    <location>
        <begin position="690"/>
        <end position="784"/>
    </location>
</feature>
<dbReference type="Gene3D" id="2.120.10.30">
    <property type="entry name" value="TolB, C-terminal domain"/>
    <property type="match status" value="4"/>
</dbReference>
<dbReference type="PANTHER" id="PTHR13817">
    <property type="entry name" value="TITIN"/>
    <property type="match status" value="1"/>
</dbReference>
<dbReference type="RefSeq" id="WP_344903626.1">
    <property type="nucleotide sequence ID" value="NZ_BAAAYO010000001.1"/>
</dbReference>
<sequence length="1952" mass="196889">MKRKWLARSLTLLVLSIFLLAVPARAAETWSQYALIGPAPSSQLGGFKFPSGVAVDGSGNVYVADQNNHRIQKYDAAAQTWSTVPVSPSVQLNTPVGVAVDQSGGTLLVAEYYGNRIQRLDVASNTWSSWSTGFNKPLAVALDGSGNAYAADTDNNLIKKLPAGSNTWSTVGSAGSAVGQFNKPRGMAVDGQGRLYVADSGNNRIQVLDGSTWSVWASGAGTALGQFSAPGAVAIGADGTVYVADSGNNRIQKRVGSTWTEWKKSGGGAGTGPGEFNYPSGIAVDASGQVYVADNANNRVQKLNGSVWSEWSVIGPTEGSGNGQFKKPMTLAVDASSGAVYVADQGNNRIQKLLGGSWTSIGGYGTGNGQFQSPAAVAVDGSGNLYIADTRGNRIQKLSAGGVFLQTWGKAANASGTAAGEFNLPEGVAVDGSGNIYVADTQNNRVQKLTISNGQWSVWGKSGNQSGNALGEFYKPTGVAVDSAGNVYVGDTSNNRIQKRDAVTGQWSEWKKGGQSRDFRSPHQVTVDGSGNVYVADVANNRIHKLTASTNTWRLWGEEEGSALGQFSNPHGIAVDASGAIYVADTNNQRVQKLVITLTAPDAPTGASAQPGNGKATVSFTAPADDGGSPITGYTVTSSPGGFTASGAASPLVVTGLTNQTAYTFTVVATNAQGDSLPSTPTASITPANPPSAPTGVTAQASGSGQATVSFTPPADNGGSPITSYKVTSSPGGVTALGGAAATSIPISNLTNGTAYTFTVEAFNAIGTSGPSDPSASITPVGPPGSPTGASAQPGNGQATVSFTTPANNGGSAITSYKVTSIPGGATASGAASPITVTGLTNGTAYMFTVVATNELGDSLPSFPSASVTPANLPDAPTGVTATTTAGGQATISFTPPANNGGSAITGYKVVSSPDGRTGTGATSPIAVTGLTNGTAYTFTVVATNAIGDSAFSEPSNSVTPTDKPDAPVSVTAQPGNGQATVSFTPGADGGSPVSGYTVTAQPGGATATGTTSPITVAGLTNLTAYTFTVVAHNAQGDSQPSAPSAAVIPAAPPNVPTGVTATAENGQAIVSFTPPANNGGSTITGYKVTSSPDGRTASGIASPITVTGLTNGTAYTFTVVATNAIGDSPSSASSGSVTPVAQPNVPTGVTAIAGNGQVTISFTPPADDGGSAITGYMVTSSPGGRTAGGINSPITVTGLTNGTTYTFTVVAQNAKGDSPPSASTSATPTNPPAEAPVLQSSAAGDGHVTLVWNAVAGSTGYKVYQSVESGSYGSEMTTVSGNVYSYTATGLFNGTTYYFVVKATNPGGDSTASNEASATPQVASPGAPVLQAPVAGNGQVTLSWNPVAGSTGYKVYQSVSAATYGNEVATVGGAVYGYTATGLANGTTYYFVVKAVNPGGESAASNQVSAMPVTVPSAPTNVTATEGDGTAVVVFAASADDGGSAITGYEVTASPGNIVSTGSASPITVTGLANDTTYTFTVKAINGIGRSAPSAASNAVTPRSASTGDGGGGGTANPPGSAPSVPAAPQSPAPGTGADVLINGKAEKIGTATTTSVNGQSVTNIAIDPKKLEEKLGAEGSGAVITIQVAEKSDVVIGELNGQMVKNMEQKQAVVEVKTEKATYTLPAQQININAISEQLGKAVSLQDIKIRIEIAVPPAETVKVVDNAAARGEFTVVVPPLNFTVKAIYGDTTIELSQFNAYVERTVAIPDGVDPSKITTAVVIEPDGTVRHVPTQIIDVNGKRYAKVNSLTNSTYSIVWHPLEFRDVAGHWAKDAVNDMGSRMIVSGTGDNLFQPDQDMTRAEFAAIIVNGLGLKLEKGATPFSDVKAPAWYSEVIQTAYSNRLISGFEDGTFRPMDPVTREQAMAMMANAMKITGLKAKLPAQGASERLGSFADANRVSEWAASGIADCLQAGIVSGRADKQLAPKEHITRAEVAILIQKLLQRSELI</sequence>
<name>A0ABV5VWG4_9BACL</name>
<dbReference type="CDD" id="cd00063">
    <property type="entry name" value="FN3"/>
    <property type="match status" value="10"/>
</dbReference>
<dbReference type="Gene3D" id="2.40.10.500">
    <property type="match status" value="3"/>
</dbReference>
<dbReference type="SMART" id="SM00060">
    <property type="entry name" value="FN3"/>
    <property type="match status" value="10"/>
</dbReference>
<feature type="repeat" description="NHL" evidence="2">
    <location>
        <begin position="559"/>
        <end position="597"/>
    </location>
</feature>
<feature type="region of interest" description="Disordered" evidence="3">
    <location>
        <begin position="674"/>
        <end position="726"/>
    </location>
</feature>
<feature type="chain" id="PRO_5046987795" evidence="4">
    <location>
        <begin position="27"/>
        <end position="1952"/>
    </location>
</feature>
<dbReference type="InterPro" id="IPR001258">
    <property type="entry name" value="NHL_repeat"/>
</dbReference>
<protein>
    <submittedName>
        <fullName evidence="7">Fibronectin type III domain-containing protein</fullName>
    </submittedName>
</protein>